<gene>
    <name evidence="2" type="ORF">LptCag_0221</name>
</gene>
<reference evidence="2 3" key="1">
    <citation type="submission" date="2014-06" db="EMBL/GenBank/DDBJ databases">
        <title>Draft genome sequence of iron oxidizing acidophile Leptospirillum ferriphilum DSM14647.</title>
        <authorList>
            <person name="Cardenas J.P."/>
            <person name="Lazcano M."/>
            <person name="Ossandon F.J."/>
            <person name="Corbett M."/>
            <person name="Holmes D.S."/>
            <person name="Watkin E."/>
        </authorList>
    </citation>
    <scope>NUCLEOTIDE SEQUENCE [LARGE SCALE GENOMIC DNA]</scope>
    <source>
        <strain evidence="2 3">DSM 14647</strain>
    </source>
</reference>
<sequence>MRPGDIYKEWDSGLDPEIRPIFGALLTAFQNWEDSILAYFDHRVTNACTESANNLIRAVQRMGRGYSFDVLRARILFVRHGAHKMKPFRRPGLMEKLRLEDDRALGYGLPPSTGNEPEKISQGVDTSTLLELIEKGEV</sequence>
<dbReference type="Proteomes" id="UP000029452">
    <property type="component" value="Unassembled WGS sequence"/>
</dbReference>
<comment type="caution">
    <text evidence="2">The sequence shown here is derived from an EMBL/GenBank/DDBJ whole genome shotgun (WGS) entry which is preliminary data.</text>
</comment>
<proteinExistence type="predicted"/>
<dbReference type="RefSeq" id="WP_052157916.1">
    <property type="nucleotide sequence ID" value="NZ_JBPKCJ010000005.1"/>
</dbReference>
<dbReference type="OrthoDB" id="5289059at2"/>
<dbReference type="PATRIC" id="fig|178606.4.peg.1818"/>
<feature type="domain" description="Transposase IS204/IS1001/IS1096/IS1165 DDE" evidence="1">
    <location>
        <begin position="16"/>
        <end position="75"/>
    </location>
</feature>
<evidence type="ECO:0000313" key="2">
    <source>
        <dbReference type="EMBL" id="KGA93608.1"/>
    </source>
</evidence>
<dbReference type="AlphaFoldDB" id="A0A094W7Z3"/>
<evidence type="ECO:0000313" key="3">
    <source>
        <dbReference type="Proteomes" id="UP000029452"/>
    </source>
</evidence>
<dbReference type="Pfam" id="PF01610">
    <property type="entry name" value="DDE_Tnp_ISL3"/>
    <property type="match status" value="1"/>
</dbReference>
<dbReference type="EMBL" id="JPGK01000006">
    <property type="protein sequence ID" value="KGA93608.1"/>
    <property type="molecule type" value="Genomic_DNA"/>
</dbReference>
<accession>A0A094W7Z3</accession>
<dbReference type="InterPro" id="IPR002560">
    <property type="entry name" value="Transposase_DDE"/>
</dbReference>
<name>A0A094W7Z3_9BACT</name>
<protein>
    <submittedName>
        <fullName evidence="2">Mobile element protein</fullName>
    </submittedName>
</protein>
<organism evidence="2 3">
    <name type="scientific">Leptospirillum ferriphilum</name>
    <dbReference type="NCBI Taxonomy" id="178606"/>
    <lineage>
        <taxon>Bacteria</taxon>
        <taxon>Pseudomonadati</taxon>
        <taxon>Nitrospirota</taxon>
        <taxon>Nitrospiria</taxon>
        <taxon>Nitrospirales</taxon>
        <taxon>Nitrospiraceae</taxon>
        <taxon>Leptospirillum</taxon>
    </lineage>
</organism>
<evidence type="ECO:0000259" key="1">
    <source>
        <dbReference type="Pfam" id="PF01610"/>
    </source>
</evidence>